<comment type="caution">
    <text evidence="1">The sequence shown here is derived from an EMBL/GenBank/DDBJ whole genome shotgun (WGS) entry which is preliminary data.</text>
</comment>
<evidence type="ECO:0000313" key="1">
    <source>
        <dbReference type="EMBL" id="MFK9095075.1"/>
    </source>
</evidence>
<name>A0ABW8RNI0_9BACI</name>
<dbReference type="EMBL" id="JBJHQH010000032">
    <property type="protein sequence ID" value="MFK9095075.1"/>
    <property type="molecule type" value="Genomic_DNA"/>
</dbReference>
<dbReference type="Proteomes" id="UP001623041">
    <property type="component" value="Unassembled WGS sequence"/>
</dbReference>
<evidence type="ECO:0008006" key="3">
    <source>
        <dbReference type="Google" id="ProtNLM"/>
    </source>
</evidence>
<protein>
    <recommendedName>
        <fullName evidence="3">Amidohydrolase</fullName>
    </recommendedName>
</protein>
<dbReference type="RefSeq" id="WP_406583481.1">
    <property type="nucleotide sequence ID" value="NZ_JBJHQH010000032.1"/>
</dbReference>
<sequence length="107" mass="12043">MKTLVNDNKSNNINKNRAFSLIDCDVHPFMSSLDELVPYLDEANQKRLNIGKFKNDRLKNQNNGGFTFPLGRYGNPGHVLRTDAISPNDATPGSDTQFLTKDLFDLL</sequence>
<gene>
    <name evidence="1" type="ORF">ACJEBI_26860</name>
</gene>
<keyword evidence="2" id="KW-1185">Reference proteome</keyword>
<reference evidence="1 2" key="1">
    <citation type="submission" date="2024-11" db="EMBL/GenBank/DDBJ databases">
        <authorList>
            <person name="Lucas J.A."/>
        </authorList>
    </citation>
    <scope>NUCLEOTIDE SEQUENCE [LARGE SCALE GENOMIC DNA]</scope>
    <source>
        <strain evidence="1 2">Z 5.4</strain>
    </source>
</reference>
<proteinExistence type="predicted"/>
<accession>A0ABW8RNI0</accession>
<evidence type="ECO:0000313" key="2">
    <source>
        <dbReference type="Proteomes" id="UP001623041"/>
    </source>
</evidence>
<organism evidence="1 2">
    <name type="scientific">Bacillus salipaludis</name>
    <dbReference type="NCBI Taxonomy" id="2547811"/>
    <lineage>
        <taxon>Bacteria</taxon>
        <taxon>Bacillati</taxon>
        <taxon>Bacillota</taxon>
        <taxon>Bacilli</taxon>
        <taxon>Bacillales</taxon>
        <taxon>Bacillaceae</taxon>
        <taxon>Bacillus</taxon>
    </lineage>
</organism>